<keyword evidence="1" id="KW-1185">Reference proteome</keyword>
<sequence>MARSPAALLLLPLMVPLLAKPVQGSSDYQYFGDQDEGDTWEQLRRLQQEKAVEDSILSPWGKWRCLCDLGKEERSREVLGTAPGPVFLDRENLVQVRPCRRRDCPSCKPIECNWRP</sequence>
<dbReference type="RefSeq" id="XP_042638692.1">
    <property type="nucleotide sequence ID" value="XM_042782758.1"/>
</dbReference>
<evidence type="ECO:0000313" key="1">
    <source>
        <dbReference type="Proteomes" id="UP000694850"/>
    </source>
</evidence>
<accession>A0AC54ZCQ1</accession>
<dbReference type="Proteomes" id="UP000694850">
    <property type="component" value="Unplaced"/>
</dbReference>
<organism evidence="1 2">
    <name type="scientific">Orycteropus afer afer</name>
    <dbReference type="NCBI Taxonomy" id="1230840"/>
    <lineage>
        <taxon>Eukaryota</taxon>
        <taxon>Metazoa</taxon>
        <taxon>Chordata</taxon>
        <taxon>Craniata</taxon>
        <taxon>Vertebrata</taxon>
        <taxon>Euteleostomi</taxon>
        <taxon>Mammalia</taxon>
        <taxon>Eutheria</taxon>
        <taxon>Afrotheria</taxon>
        <taxon>Tubulidentata</taxon>
        <taxon>Orycteropodidae</taxon>
        <taxon>Orycteropus</taxon>
    </lineage>
</organism>
<reference evidence="2" key="1">
    <citation type="submission" date="2025-08" db="UniProtKB">
        <authorList>
            <consortium name="RefSeq"/>
        </authorList>
    </citation>
    <scope>IDENTIFICATION</scope>
</reference>
<protein>
    <submittedName>
        <fullName evidence="2">Thrombospondin type-1 domain-containing protein 8</fullName>
    </submittedName>
</protein>
<evidence type="ECO:0000313" key="2">
    <source>
        <dbReference type="RefSeq" id="XP_042638692.1"/>
    </source>
</evidence>
<proteinExistence type="predicted"/>
<gene>
    <name evidence="2" type="primary">THSD8</name>
</gene>
<name>A0AC54ZCQ1_ORYAF</name>